<sequence>MHFLLSWRWPRWWWVCYAWCTSRIPFGAALRFSVSWGGASLVRLASSMRDHFGSPRLELGFLLPRLGFHPKSEGYSVGDLGLGHPWRLFSTLRDPWLGLASHTRGLPPFLLPCTTGALASLFAPARSALDAALASFRFALSTSTWLRPSGCEPYNTHGTFVPWPRCPFRRLAARPVRALPWPAHPLVACRVSHHWAGPLWAVVLRRKPPLFGLCELPISADSLIREVAASVLGCTPLSVGTNATVASVPSAAMSTTSPTAPGLSRSAPAALAASHAGFA</sequence>
<keyword evidence="2" id="KW-1185">Reference proteome</keyword>
<dbReference type="Proteomes" id="UP001472677">
    <property type="component" value="Unassembled WGS sequence"/>
</dbReference>
<name>A0ABR2APP0_9ROSI</name>
<comment type="caution">
    <text evidence="1">The sequence shown here is derived from an EMBL/GenBank/DDBJ whole genome shotgun (WGS) entry which is preliminary data.</text>
</comment>
<evidence type="ECO:0000313" key="1">
    <source>
        <dbReference type="EMBL" id="KAK8495792.1"/>
    </source>
</evidence>
<evidence type="ECO:0000313" key="2">
    <source>
        <dbReference type="Proteomes" id="UP001472677"/>
    </source>
</evidence>
<evidence type="ECO:0008006" key="3">
    <source>
        <dbReference type="Google" id="ProtNLM"/>
    </source>
</evidence>
<gene>
    <name evidence="1" type="ORF">V6N12_011403</name>
</gene>
<reference evidence="1 2" key="1">
    <citation type="journal article" date="2024" name="G3 (Bethesda)">
        <title>Genome assembly of Hibiscus sabdariffa L. provides insights into metabolisms of medicinal natural products.</title>
        <authorList>
            <person name="Kim T."/>
        </authorList>
    </citation>
    <scope>NUCLEOTIDE SEQUENCE [LARGE SCALE GENOMIC DNA]</scope>
    <source>
        <strain evidence="1">TK-2024</strain>
        <tissue evidence="1">Old leaves</tissue>
    </source>
</reference>
<protein>
    <recommendedName>
        <fullName evidence="3">Secreted protein</fullName>
    </recommendedName>
</protein>
<proteinExistence type="predicted"/>
<organism evidence="1 2">
    <name type="scientific">Hibiscus sabdariffa</name>
    <name type="common">roselle</name>
    <dbReference type="NCBI Taxonomy" id="183260"/>
    <lineage>
        <taxon>Eukaryota</taxon>
        <taxon>Viridiplantae</taxon>
        <taxon>Streptophyta</taxon>
        <taxon>Embryophyta</taxon>
        <taxon>Tracheophyta</taxon>
        <taxon>Spermatophyta</taxon>
        <taxon>Magnoliopsida</taxon>
        <taxon>eudicotyledons</taxon>
        <taxon>Gunneridae</taxon>
        <taxon>Pentapetalae</taxon>
        <taxon>rosids</taxon>
        <taxon>malvids</taxon>
        <taxon>Malvales</taxon>
        <taxon>Malvaceae</taxon>
        <taxon>Malvoideae</taxon>
        <taxon>Hibiscus</taxon>
    </lineage>
</organism>
<accession>A0ABR2APP0</accession>
<dbReference type="EMBL" id="JBBPBM010000404">
    <property type="protein sequence ID" value="KAK8495792.1"/>
    <property type="molecule type" value="Genomic_DNA"/>
</dbReference>